<accession>A0A8H6Z353</accession>
<dbReference type="InterPro" id="IPR038717">
    <property type="entry name" value="Tc1-like_DDE_dom"/>
</dbReference>
<protein>
    <submittedName>
        <fullName evidence="2">DDE-3 domain-containing protein</fullName>
    </submittedName>
</protein>
<evidence type="ECO:0000313" key="2">
    <source>
        <dbReference type="EMBL" id="KAF7370109.1"/>
    </source>
</evidence>
<dbReference type="GO" id="GO:0003676">
    <property type="term" value="F:nucleic acid binding"/>
    <property type="evidence" value="ECO:0007669"/>
    <property type="project" value="InterPro"/>
</dbReference>
<dbReference type="InterPro" id="IPR036397">
    <property type="entry name" value="RNaseH_sf"/>
</dbReference>
<comment type="caution">
    <text evidence="2">The sequence shown here is derived from an EMBL/GenBank/DDBJ whole genome shotgun (WGS) entry which is preliminary data.</text>
</comment>
<dbReference type="Pfam" id="PF13358">
    <property type="entry name" value="DDE_3"/>
    <property type="match status" value="1"/>
</dbReference>
<sequence length="332" mass="38654">MTTISPFKHTSLNRRTLERNYKEVKAHGGDLYFNNRKGNAGRLKAISDRDLEEAIRRIDAGEFVDGEDVRREMLPDVPGRTIRHVLSSVGLHGYVQRVKPNLQPRHVQQREQMYNKFAAWTDPRVFAQGVMINSDESKIELKTGTGRRWCHRRHGENVLAVETVQPREAHGLRGIKINVWGAIHPNGVSELVQVEGNLTAVQYVDILDRALVPLYDHYENRQHTFLYFQQDNDPKHTSKLAKAWFRDQGVTVFPWPAKSPDVSPIENAWAHLKREIRQHPRYAEVQSADMLFQLAREIWTSPDFKAYAIHLYNSFPRRLEALKENNFLWIDY</sequence>
<evidence type="ECO:0000259" key="1">
    <source>
        <dbReference type="Pfam" id="PF13358"/>
    </source>
</evidence>
<evidence type="ECO:0000313" key="3">
    <source>
        <dbReference type="Proteomes" id="UP000623467"/>
    </source>
</evidence>
<dbReference type="Proteomes" id="UP000623467">
    <property type="component" value="Unassembled WGS sequence"/>
</dbReference>
<dbReference type="OrthoDB" id="3048886at2759"/>
<dbReference type="EMBL" id="JACAZH010000004">
    <property type="protein sequence ID" value="KAF7370109.1"/>
    <property type="molecule type" value="Genomic_DNA"/>
</dbReference>
<name>A0A8H6Z353_9AGAR</name>
<proteinExistence type="predicted"/>
<organism evidence="2 3">
    <name type="scientific">Mycena sanguinolenta</name>
    <dbReference type="NCBI Taxonomy" id="230812"/>
    <lineage>
        <taxon>Eukaryota</taxon>
        <taxon>Fungi</taxon>
        <taxon>Dikarya</taxon>
        <taxon>Basidiomycota</taxon>
        <taxon>Agaricomycotina</taxon>
        <taxon>Agaricomycetes</taxon>
        <taxon>Agaricomycetidae</taxon>
        <taxon>Agaricales</taxon>
        <taxon>Marasmiineae</taxon>
        <taxon>Mycenaceae</taxon>
        <taxon>Mycena</taxon>
    </lineage>
</organism>
<gene>
    <name evidence="2" type="ORF">MSAN_00641000</name>
</gene>
<dbReference type="Gene3D" id="3.30.420.10">
    <property type="entry name" value="Ribonuclease H-like superfamily/Ribonuclease H"/>
    <property type="match status" value="1"/>
</dbReference>
<dbReference type="AlphaFoldDB" id="A0A8H6Z353"/>
<keyword evidence="3" id="KW-1185">Reference proteome</keyword>
<reference evidence="2" key="1">
    <citation type="submission" date="2020-05" db="EMBL/GenBank/DDBJ databases">
        <title>Mycena genomes resolve the evolution of fungal bioluminescence.</title>
        <authorList>
            <person name="Tsai I.J."/>
        </authorList>
    </citation>
    <scope>NUCLEOTIDE SEQUENCE</scope>
    <source>
        <strain evidence="2">160909Yilan</strain>
    </source>
</reference>
<feature type="domain" description="Tc1-like transposase DDE" evidence="1">
    <location>
        <begin position="133"/>
        <end position="284"/>
    </location>
</feature>